<evidence type="ECO:0000256" key="3">
    <source>
        <dbReference type="ARBA" id="ARBA00023274"/>
    </source>
</evidence>
<dbReference type="HAMAP" id="MF_01363">
    <property type="entry name" value="Ribosomal_bL21"/>
    <property type="match status" value="1"/>
</dbReference>
<dbReference type="GO" id="GO:0006412">
    <property type="term" value="P:translation"/>
    <property type="evidence" value="ECO:0007669"/>
    <property type="project" value="UniProtKB-UniRule"/>
</dbReference>
<evidence type="ECO:0000256" key="4">
    <source>
        <dbReference type="HAMAP-Rule" id="MF_01363"/>
    </source>
</evidence>
<dbReference type="InterPro" id="IPR001787">
    <property type="entry name" value="Ribosomal_bL21"/>
</dbReference>
<comment type="function">
    <text evidence="4 5">This protein binds to 23S rRNA in the presence of protein L20.</text>
</comment>
<dbReference type="AlphaFoldDB" id="A0A5C1A9F5"/>
<name>A0A5C1A9F5_9BACT</name>
<dbReference type="SUPFAM" id="SSF141091">
    <property type="entry name" value="L21p-like"/>
    <property type="match status" value="1"/>
</dbReference>
<organism evidence="6 7">
    <name type="scientific">Limnoglobus roseus</name>
    <dbReference type="NCBI Taxonomy" id="2598579"/>
    <lineage>
        <taxon>Bacteria</taxon>
        <taxon>Pseudomonadati</taxon>
        <taxon>Planctomycetota</taxon>
        <taxon>Planctomycetia</taxon>
        <taxon>Gemmatales</taxon>
        <taxon>Gemmataceae</taxon>
        <taxon>Limnoglobus</taxon>
    </lineage>
</organism>
<dbReference type="GO" id="GO:0005737">
    <property type="term" value="C:cytoplasm"/>
    <property type="evidence" value="ECO:0007669"/>
    <property type="project" value="UniProtKB-ARBA"/>
</dbReference>
<dbReference type="EMBL" id="CP042425">
    <property type="protein sequence ID" value="QEL15999.1"/>
    <property type="molecule type" value="Genomic_DNA"/>
</dbReference>
<dbReference type="PANTHER" id="PTHR21349">
    <property type="entry name" value="50S RIBOSOMAL PROTEIN L21"/>
    <property type="match status" value="1"/>
</dbReference>
<dbReference type="GO" id="GO:0003735">
    <property type="term" value="F:structural constituent of ribosome"/>
    <property type="evidence" value="ECO:0007669"/>
    <property type="project" value="InterPro"/>
</dbReference>
<sequence length="102" mass="11311">MYAIFEDGSRQYRVAEGESVTIDYRDVKVGDTVELTQVLLIGKDGGATIGQPLVAGAKVVAEVVDFPKVKTVAQYFRRRKASKRLRGHTQPHIRVKVKQIVG</sequence>
<evidence type="ECO:0000256" key="2">
    <source>
        <dbReference type="ARBA" id="ARBA00022980"/>
    </source>
</evidence>
<accession>A0A5C1A9F5</accession>
<dbReference type="OrthoDB" id="9813334at2"/>
<comment type="subunit">
    <text evidence="4">Part of the 50S ribosomal subunit. Contacts protein L20.</text>
</comment>
<dbReference type="KEGG" id="lrs:PX52LOC_02937"/>
<evidence type="ECO:0000313" key="6">
    <source>
        <dbReference type="EMBL" id="QEL15999.1"/>
    </source>
</evidence>
<dbReference type="InterPro" id="IPR028909">
    <property type="entry name" value="bL21-like"/>
</dbReference>
<keyword evidence="2 4" id="KW-0689">Ribosomal protein</keyword>
<evidence type="ECO:0000313" key="7">
    <source>
        <dbReference type="Proteomes" id="UP000324974"/>
    </source>
</evidence>
<gene>
    <name evidence="4 6" type="primary">rplU</name>
    <name evidence="6" type="ORF">PX52LOC_02937</name>
</gene>
<protein>
    <recommendedName>
        <fullName evidence="4">Large ribosomal subunit protein bL21</fullName>
    </recommendedName>
</protein>
<evidence type="ECO:0000256" key="5">
    <source>
        <dbReference type="RuleBase" id="RU000562"/>
    </source>
</evidence>
<proteinExistence type="inferred from homology"/>
<keyword evidence="3 4" id="KW-0687">Ribonucleoprotein</keyword>
<dbReference type="GO" id="GO:0019843">
    <property type="term" value="F:rRNA binding"/>
    <property type="evidence" value="ECO:0007669"/>
    <property type="project" value="UniProtKB-UniRule"/>
</dbReference>
<comment type="similarity">
    <text evidence="1 4 5">Belongs to the bacterial ribosomal protein bL21 family.</text>
</comment>
<dbReference type="PANTHER" id="PTHR21349:SF0">
    <property type="entry name" value="LARGE RIBOSOMAL SUBUNIT PROTEIN BL21M"/>
    <property type="match status" value="1"/>
</dbReference>
<evidence type="ECO:0000256" key="1">
    <source>
        <dbReference type="ARBA" id="ARBA00008563"/>
    </source>
</evidence>
<keyword evidence="4 5" id="KW-0694">RNA-binding</keyword>
<reference evidence="7" key="1">
    <citation type="submission" date="2019-08" db="EMBL/GenBank/DDBJ databases">
        <title>Limnoglobus roseus gen. nov., sp. nov., a novel freshwater planctomycete with a giant genome from the family Gemmataceae.</title>
        <authorList>
            <person name="Kulichevskaya I.S."/>
            <person name="Naumoff D.G."/>
            <person name="Miroshnikov K."/>
            <person name="Ivanova A."/>
            <person name="Philippov D.A."/>
            <person name="Hakobyan A."/>
            <person name="Rijpstra I.C."/>
            <person name="Sinninghe Damste J.S."/>
            <person name="Liesack W."/>
            <person name="Dedysh S.N."/>
        </authorList>
    </citation>
    <scope>NUCLEOTIDE SEQUENCE [LARGE SCALE GENOMIC DNA]</scope>
    <source>
        <strain evidence="7">PX52</strain>
    </source>
</reference>
<keyword evidence="4 5" id="KW-0699">rRNA-binding</keyword>
<dbReference type="GO" id="GO:1990904">
    <property type="term" value="C:ribonucleoprotein complex"/>
    <property type="evidence" value="ECO:0007669"/>
    <property type="project" value="UniProtKB-KW"/>
</dbReference>
<dbReference type="Proteomes" id="UP000324974">
    <property type="component" value="Chromosome"/>
</dbReference>
<dbReference type="RefSeq" id="WP_149110766.1">
    <property type="nucleotide sequence ID" value="NZ_CP042425.1"/>
</dbReference>
<dbReference type="InterPro" id="IPR036164">
    <property type="entry name" value="bL21-like_sf"/>
</dbReference>
<dbReference type="Pfam" id="PF00829">
    <property type="entry name" value="Ribosomal_L21p"/>
    <property type="match status" value="1"/>
</dbReference>
<keyword evidence="7" id="KW-1185">Reference proteome</keyword>
<dbReference type="GO" id="GO:0005840">
    <property type="term" value="C:ribosome"/>
    <property type="evidence" value="ECO:0007669"/>
    <property type="project" value="UniProtKB-KW"/>
</dbReference>
<dbReference type="NCBIfam" id="TIGR00061">
    <property type="entry name" value="L21"/>
    <property type="match status" value="1"/>
</dbReference>